<reference evidence="9" key="2">
    <citation type="submission" date="2018-05" db="EMBL/GenBank/DDBJ databases">
        <title>Genome Sequencing of selected type strains of the family Eggerthellaceae.</title>
        <authorList>
            <person name="Danylec N."/>
            <person name="Stoll D.A."/>
            <person name="Doetsch A."/>
            <person name="Huch M."/>
        </authorList>
    </citation>
    <scope>NUCLEOTIDE SEQUENCE [LARGE SCALE GENOMIC DNA]</scope>
    <source>
        <strain evidence="9">DSM 16107</strain>
    </source>
</reference>
<dbReference type="Pfam" id="PF00196">
    <property type="entry name" value="GerE"/>
    <property type="match status" value="1"/>
</dbReference>
<dbReference type="PANTHER" id="PTHR44688:SF16">
    <property type="entry name" value="DNA-BINDING TRANSCRIPTIONAL ACTIVATOR DEVR_DOSR"/>
    <property type="match status" value="1"/>
</dbReference>
<feature type="transmembrane region" description="Helical" evidence="4">
    <location>
        <begin position="116"/>
        <end position="135"/>
    </location>
</feature>
<feature type="domain" description="HTH luxR-type" evidence="5">
    <location>
        <begin position="446"/>
        <end position="511"/>
    </location>
</feature>
<feature type="transmembrane region" description="Helical" evidence="4">
    <location>
        <begin position="180"/>
        <end position="202"/>
    </location>
</feature>
<dbReference type="SUPFAM" id="SSF46894">
    <property type="entry name" value="C-terminal effector domain of the bipartite response regulators"/>
    <property type="match status" value="1"/>
</dbReference>
<feature type="transmembrane region" description="Helical" evidence="4">
    <location>
        <begin position="375"/>
        <end position="396"/>
    </location>
</feature>
<dbReference type="InterPro" id="IPR036259">
    <property type="entry name" value="MFS_trans_sf"/>
</dbReference>
<dbReference type="CDD" id="cd06170">
    <property type="entry name" value="LuxR_C_like"/>
    <property type="match status" value="1"/>
</dbReference>
<comment type="caution">
    <text evidence="7">The sequence shown here is derived from an EMBL/GenBank/DDBJ whole genome shotgun (WGS) entry which is preliminary data.</text>
</comment>
<dbReference type="GO" id="GO:0006355">
    <property type="term" value="P:regulation of DNA-templated transcription"/>
    <property type="evidence" value="ECO:0007669"/>
    <property type="project" value="InterPro"/>
</dbReference>
<dbReference type="InterPro" id="IPR036388">
    <property type="entry name" value="WH-like_DNA-bd_sf"/>
</dbReference>
<dbReference type="GO" id="GO:0003677">
    <property type="term" value="F:DNA binding"/>
    <property type="evidence" value="ECO:0007669"/>
    <property type="project" value="UniProtKB-KW"/>
</dbReference>
<evidence type="ECO:0000313" key="7">
    <source>
        <dbReference type="EMBL" id="RNM40317.1"/>
    </source>
</evidence>
<evidence type="ECO:0000256" key="3">
    <source>
        <dbReference type="ARBA" id="ARBA00023163"/>
    </source>
</evidence>
<evidence type="ECO:0000313" key="8">
    <source>
        <dbReference type="Proteomes" id="UP000253817"/>
    </source>
</evidence>
<dbReference type="EMBL" id="PPTT01000012">
    <property type="protein sequence ID" value="RDB68930.1"/>
    <property type="molecule type" value="Genomic_DNA"/>
</dbReference>
<dbReference type="InterPro" id="IPR016032">
    <property type="entry name" value="Sig_transdc_resp-reg_C-effctor"/>
</dbReference>
<dbReference type="SMART" id="SM00421">
    <property type="entry name" value="HTH_LUXR"/>
    <property type="match status" value="1"/>
</dbReference>
<keyword evidence="3" id="KW-0804">Transcription</keyword>
<reference evidence="7" key="3">
    <citation type="journal article" date="2019" name="Microbiol. Resour. Announc.">
        <title>Draft Genome Sequences of Type Strains of Gordonibacter faecihominis, Paraeggerthella hongkongensis, Parvibacter caecicola,Slackia equolifaciens, Slackia faecicanis, and Slackia isoflavoniconvertens.</title>
        <authorList>
            <person name="Danylec N."/>
            <person name="Stoll D.A."/>
            <person name="Dotsch A."/>
            <person name="Huch M."/>
        </authorList>
    </citation>
    <scope>NUCLEOTIDE SEQUENCE</scope>
    <source>
        <strain evidence="7">DSM 16107</strain>
    </source>
</reference>
<dbReference type="Proteomes" id="UP000270112">
    <property type="component" value="Unassembled WGS sequence"/>
</dbReference>
<feature type="transmembrane region" description="Helical" evidence="4">
    <location>
        <begin position="289"/>
        <end position="312"/>
    </location>
</feature>
<accession>A0A3N0ITU7</accession>
<feature type="transmembrane region" description="Helical" evidence="4">
    <location>
        <begin position="222"/>
        <end position="243"/>
    </location>
</feature>
<keyword evidence="1" id="KW-0805">Transcription regulation</keyword>
<dbReference type="Gene3D" id="1.10.10.10">
    <property type="entry name" value="Winged helix-like DNA-binding domain superfamily/Winged helix DNA-binding domain"/>
    <property type="match status" value="1"/>
</dbReference>
<keyword evidence="8" id="KW-1185">Reference proteome</keyword>
<organism evidence="7 9">
    <name type="scientific">Eggerthella sinensis</name>
    <dbReference type="NCBI Taxonomy" id="242230"/>
    <lineage>
        <taxon>Bacteria</taxon>
        <taxon>Bacillati</taxon>
        <taxon>Actinomycetota</taxon>
        <taxon>Coriobacteriia</taxon>
        <taxon>Eggerthellales</taxon>
        <taxon>Eggerthellaceae</taxon>
        <taxon>Eggerthella</taxon>
    </lineage>
</organism>
<evidence type="ECO:0000259" key="5">
    <source>
        <dbReference type="PROSITE" id="PS50043"/>
    </source>
</evidence>
<feature type="transmembrane region" description="Helical" evidence="4">
    <location>
        <begin position="147"/>
        <end position="168"/>
    </location>
</feature>
<feature type="transmembrane region" description="Helical" evidence="4">
    <location>
        <begin position="12"/>
        <end position="31"/>
    </location>
</feature>
<dbReference type="PANTHER" id="PTHR44688">
    <property type="entry name" value="DNA-BINDING TRANSCRIPTIONAL ACTIVATOR DEVR_DOSR"/>
    <property type="match status" value="1"/>
</dbReference>
<name>A0A3N0ITU7_9ACTN</name>
<evidence type="ECO:0000256" key="2">
    <source>
        <dbReference type="ARBA" id="ARBA00023125"/>
    </source>
</evidence>
<evidence type="ECO:0000313" key="6">
    <source>
        <dbReference type="EMBL" id="RDB68930.1"/>
    </source>
</evidence>
<evidence type="ECO:0000256" key="4">
    <source>
        <dbReference type="SAM" id="Phobius"/>
    </source>
</evidence>
<dbReference type="SUPFAM" id="SSF103473">
    <property type="entry name" value="MFS general substrate transporter"/>
    <property type="match status" value="1"/>
</dbReference>
<dbReference type="RefSeq" id="WP_114546239.1">
    <property type="nucleotide sequence ID" value="NZ_CALJMG010000050.1"/>
</dbReference>
<keyword evidence="4" id="KW-0812">Transmembrane</keyword>
<reference evidence="6 8" key="1">
    <citation type="journal article" date="2018" name="Elife">
        <title>Discovery and characterization of a prevalent human gut bacterial enzyme sufficient for the inactivation of a family of plant toxins.</title>
        <authorList>
            <person name="Koppel N."/>
            <person name="Bisanz J.E."/>
            <person name="Pandelia M.E."/>
            <person name="Turnbaugh P.J."/>
            <person name="Balskus E.P."/>
        </authorList>
    </citation>
    <scope>NUCLEOTIDE SEQUENCE [LARGE SCALE GENOMIC DNA]</scope>
    <source>
        <strain evidence="6 8">DSM 16107</strain>
    </source>
</reference>
<protein>
    <submittedName>
        <fullName evidence="7">LuxR family transcriptional regulator</fullName>
    </submittedName>
</protein>
<sequence>MKSFLAKLVKACPSLPFMALGIWLAWAYIAYSGTAWLSDTETNGANISTMYIVSTLTSGLAMLAAALRAPRARRLIDRPAFVVAGGAVASLGCLVIILIGPYYLTQVLPNEAIVGLFYAASALTGFGTAVIGLTCGQLYGALAPRKAILYAALSHIVLALVYFTVIGSPSWQPVAGGPSLTGILAFTTMPLIAAAAAALSFIAPQGDVAERREDRALLPRSFWKLIAVTFVFSFVVVALRSMLVEVSPVDVTLDNTRLVMLLRMLMALVFAAAAIGIEGERFDFGKIYSVIMATVVALIAFCPIVGVTHLGWSQLVTFLSAVFEFVLWCILAFVVYQRRIAATLVFGFGYGMFMVGSGAGWAAGVHLFPQIVSEGTPIALFLGLAFAVLACAFVLFSEKEFDRLFEPEGEGEASLDDLLGDGLPEPQAGAGEGPGKKGRFNQAIDALAERAGLSRREKDVLRCLAMGYDSGATAKRLQVSWNTVRTHTRNVYAKLDIHARQELIALVDEATEQLH</sequence>
<dbReference type="EMBL" id="QICC01000090">
    <property type="protein sequence ID" value="RNM40317.1"/>
    <property type="molecule type" value="Genomic_DNA"/>
</dbReference>
<feature type="transmembrane region" description="Helical" evidence="4">
    <location>
        <begin position="81"/>
        <end position="104"/>
    </location>
</feature>
<feature type="transmembrane region" description="Helical" evidence="4">
    <location>
        <begin position="258"/>
        <end position="277"/>
    </location>
</feature>
<feature type="transmembrane region" description="Helical" evidence="4">
    <location>
        <begin position="318"/>
        <end position="336"/>
    </location>
</feature>
<feature type="transmembrane region" description="Helical" evidence="4">
    <location>
        <begin position="343"/>
        <end position="363"/>
    </location>
</feature>
<dbReference type="Proteomes" id="UP000253817">
    <property type="component" value="Unassembled WGS sequence"/>
</dbReference>
<dbReference type="AlphaFoldDB" id="A0A3N0ITU7"/>
<dbReference type="InterPro" id="IPR000792">
    <property type="entry name" value="Tscrpt_reg_LuxR_C"/>
</dbReference>
<keyword evidence="4" id="KW-1133">Transmembrane helix</keyword>
<keyword evidence="2" id="KW-0238">DNA-binding</keyword>
<feature type="transmembrane region" description="Helical" evidence="4">
    <location>
        <begin position="51"/>
        <end position="69"/>
    </location>
</feature>
<proteinExistence type="predicted"/>
<evidence type="ECO:0000313" key="9">
    <source>
        <dbReference type="Proteomes" id="UP000270112"/>
    </source>
</evidence>
<keyword evidence="4" id="KW-0472">Membrane</keyword>
<dbReference type="PROSITE" id="PS50043">
    <property type="entry name" value="HTH_LUXR_2"/>
    <property type="match status" value="1"/>
</dbReference>
<gene>
    <name evidence="6" type="ORF">C1876_08220</name>
    <name evidence="7" type="ORF">DMP09_14875</name>
</gene>
<dbReference type="OrthoDB" id="2878275at2"/>
<evidence type="ECO:0000256" key="1">
    <source>
        <dbReference type="ARBA" id="ARBA00023015"/>
    </source>
</evidence>
<dbReference type="PRINTS" id="PR00038">
    <property type="entry name" value="HTHLUXR"/>
</dbReference>